<evidence type="ECO:0000256" key="8">
    <source>
        <dbReference type="PROSITE-ProRule" id="PRU00283"/>
    </source>
</evidence>
<dbReference type="GO" id="GO:0005874">
    <property type="term" value="C:microtubule"/>
    <property type="evidence" value="ECO:0007669"/>
    <property type="project" value="UniProtKB-KW"/>
</dbReference>
<feature type="coiled-coil region" evidence="9">
    <location>
        <begin position="540"/>
        <end position="567"/>
    </location>
</feature>
<dbReference type="AlphaFoldDB" id="A0A8T0IPU8"/>
<evidence type="ECO:0000259" key="11">
    <source>
        <dbReference type="PROSITE" id="PS50067"/>
    </source>
</evidence>
<dbReference type="InterPro" id="IPR027417">
    <property type="entry name" value="P-loop_NTPase"/>
</dbReference>
<keyword evidence="3 8" id="KW-0067">ATP-binding</keyword>
<feature type="region of interest" description="Disordered" evidence="10">
    <location>
        <begin position="814"/>
        <end position="864"/>
    </location>
</feature>
<dbReference type="PROSITE" id="PS50067">
    <property type="entry name" value="KINESIN_MOTOR_2"/>
    <property type="match status" value="1"/>
</dbReference>
<feature type="compositionally biased region" description="Low complexity" evidence="10">
    <location>
        <begin position="968"/>
        <end position="979"/>
    </location>
</feature>
<feature type="compositionally biased region" description="Basic and acidic residues" evidence="10">
    <location>
        <begin position="826"/>
        <end position="841"/>
    </location>
</feature>
<dbReference type="PANTHER" id="PTHR47968">
    <property type="entry name" value="CENTROMERE PROTEIN E"/>
    <property type="match status" value="1"/>
</dbReference>
<feature type="compositionally biased region" description="Low complexity" evidence="10">
    <location>
        <begin position="1001"/>
        <end position="1018"/>
    </location>
</feature>
<reference evidence="12" key="1">
    <citation type="submission" date="2020-06" db="EMBL/GenBank/DDBJ databases">
        <title>WGS assembly of Ceratodon purpureus strain R40.</title>
        <authorList>
            <person name="Carey S.B."/>
            <person name="Jenkins J."/>
            <person name="Shu S."/>
            <person name="Lovell J.T."/>
            <person name="Sreedasyam A."/>
            <person name="Maumus F."/>
            <person name="Tiley G.P."/>
            <person name="Fernandez-Pozo N."/>
            <person name="Barry K."/>
            <person name="Chen C."/>
            <person name="Wang M."/>
            <person name="Lipzen A."/>
            <person name="Daum C."/>
            <person name="Saski C.A."/>
            <person name="Payton A.C."/>
            <person name="Mcbreen J.C."/>
            <person name="Conrad R.E."/>
            <person name="Kollar L.M."/>
            <person name="Olsson S."/>
            <person name="Huttunen S."/>
            <person name="Landis J.B."/>
            <person name="Wickett N.J."/>
            <person name="Johnson M.G."/>
            <person name="Rensing S.A."/>
            <person name="Grimwood J."/>
            <person name="Schmutz J."/>
            <person name="Mcdaniel S.F."/>
        </authorList>
    </citation>
    <scope>NUCLEOTIDE SEQUENCE</scope>
    <source>
        <strain evidence="12">R40</strain>
    </source>
</reference>
<dbReference type="GO" id="GO:0005524">
    <property type="term" value="F:ATP binding"/>
    <property type="evidence" value="ECO:0007669"/>
    <property type="project" value="UniProtKB-UniRule"/>
</dbReference>
<dbReference type="OrthoDB" id="3176171at2759"/>
<dbReference type="InterPro" id="IPR001752">
    <property type="entry name" value="Kinesin_motor_dom"/>
</dbReference>
<dbReference type="PROSITE" id="PS00411">
    <property type="entry name" value="KINESIN_MOTOR_1"/>
    <property type="match status" value="1"/>
</dbReference>
<evidence type="ECO:0000313" key="13">
    <source>
        <dbReference type="Proteomes" id="UP000822688"/>
    </source>
</evidence>
<dbReference type="InterPro" id="IPR027640">
    <property type="entry name" value="Kinesin-like_fam"/>
</dbReference>
<keyword evidence="2 8" id="KW-0547">Nucleotide-binding</keyword>
<organism evidence="12 13">
    <name type="scientific">Ceratodon purpureus</name>
    <name type="common">Fire moss</name>
    <name type="synonym">Dicranum purpureum</name>
    <dbReference type="NCBI Taxonomy" id="3225"/>
    <lineage>
        <taxon>Eukaryota</taxon>
        <taxon>Viridiplantae</taxon>
        <taxon>Streptophyta</taxon>
        <taxon>Embryophyta</taxon>
        <taxon>Bryophyta</taxon>
        <taxon>Bryophytina</taxon>
        <taxon>Bryopsida</taxon>
        <taxon>Dicranidae</taxon>
        <taxon>Pseudoditrichales</taxon>
        <taxon>Ditrichaceae</taxon>
        <taxon>Ceratodon</taxon>
    </lineage>
</organism>
<feature type="domain" description="Kinesin motor" evidence="11">
    <location>
        <begin position="19"/>
        <end position="355"/>
    </location>
</feature>
<comment type="similarity">
    <text evidence="6">Belongs to the TRAFAC class myosin-kinesin ATPase superfamily. Kinesin family. KIN-8 subfamily.</text>
</comment>
<keyword evidence="1" id="KW-0493">Microtubule</keyword>
<evidence type="ECO:0000256" key="7">
    <source>
        <dbReference type="ARBA" id="ARBA00068376"/>
    </source>
</evidence>
<evidence type="ECO:0000256" key="5">
    <source>
        <dbReference type="ARBA" id="ARBA00023175"/>
    </source>
</evidence>
<dbReference type="SUPFAM" id="SSF52540">
    <property type="entry name" value="P-loop containing nucleoside triphosphate hydrolases"/>
    <property type="match status" value="1"/>
</dbReference>
<proteinExistence type="inferred from homology"/>
<accession>A0A8T0IPU8</accession>
<dbReference type="InterPro" id="IPR019821">
    <property type="entry name" value="Kinesin_motor_CS"/>
</dbReference>
<protein>
    <recommendedName>
        <fullName evidence="7">Kinesin-like protein KIN-8B</fullName>
    </recommendedName>
</protein>
<evidence type="ECO:0000256" key="9">
    <source>
        <dbReference type="SAM" id="Coils"/>
    </source>
</evidence>
<dbReference type="InterPro" id="IPR036961">
    <property type="entry name" value="Kinesin_motor_dom_sf"/>
</dbReference>
<dbReference type="PRINTS" id="PR00380">
    <property type="entry name" value="KINESINHEAVY"/>
</dbReference>
<evidence type="ECO:0000256" key="2">
    <source>
        <dbReference type="ARBA" id="ARBA00022741"/>
    </source>
</evidence>
<feature type="compositionally biased region" description="Polar residues" evidence="10">
    <location>
        <begin position="904"/>
        <end position="921"/>
    </location>
</feature>
<sequence>MCQTMMRSIQPPESKQATTLQVAVRCRPLTAKEKLKSRDILRVIDDKVVVVLDPDTSKDYLDRVQNRSKEKKYAYDVAFSPEAKNADVYNVTASAIVEGVVRGLNATIFAYGATGSGKTHTMAGTPEDPGLMVLSLQSIFALISKQEADYEFEVTCSYLEVYNEVIYDLLERSSGHLELREDPDQGITVAGLKRIKVSSAEKILELLTQGNNRRKTESTDANATSSRSHAVLEIMVKRKQRNHYRAQTLRGKLALVDLAGSERASETNNAGQKLRDGANINRSLLALANCINALGKQQKKGLAYVPYRNSKLTRLLKDGLSGNSRTVMVATVSCGADQYHHTTNTLKYADRAKEIKTHIQANTGEELPPLSQPVRSSAPNIIARRVRERGGGNLISHRGSSYIEVKGANTNVGTVDAHVADYQQMIDNLQVEVTQLRMELADKETKLSARTQEKETSVHDELSWLDVLSHDINENVEERINLQKALFELEDMNLHNRAELQQLDDLIADPSSRRNGEKDETLVERRQIVLDNIRDNDEAGAHYREEIENNEAQRKELQRRIDEAIDSDRNKTFLRILTQYRLLGMTNMELQFQMAIRDQIIHDQREALSNLWLVLECSGLNHEQILEIAAQQGIMIEEGIMPVVAGRTHVPSTPIPILHKQPILSSVSGSKSPAVAQLQYCSDTVLHDSERFHTQHRHDNVDGNTCTLMTAADDWKSTSQGNGGHSDVNDNHYGSHPTVYKNPADLLRIDGVGLGHTNGDVVRSFTSKKVRGARPPSVVDNNGYIGIANSTGQEQPNFKDVGDGLVSSSFTLPKVLTHPRSRRRPRSAESRHQRYWTREGYDTTTGSEGSEAEPCNLSPHDNQARPRLDRVKEGAQQPLDQESLRMEFERLDNELQDLKRGIETPSTIEGSNPETVTSDATNGKDVRQAGYRSSSELPTIATKSSNGSLSLHLPLKAPSVSNSESRHSLSQHSNSSWQSGNPGSTDEVGSQEVDVTKLTGSDLSDSYSSVISRRSTSSARRKPRFDSQTGARQSQPRAIVDWK</sequence>
<dbReference type="CDD" id="cd01370">
    <property type="entry name" value="KISc_KIP3_like"/>
    <property type="match status" value="1"/>
</dbReference>
<keyword evidence="13" id="KW-1185">Reference proteome</keyword>
<evidence type="ECO:0000256" key="3">
    <source>
        <dbReference type="ARBA" id="ARBA00022840"/>
    </source>
</evidence>
<dbReference type="EMBL" id="CM026422">
    <property type="protein sequence ID" value="KAG0585770.1"/>
    <property type="molecule type" value="Genomic_DNA"/>
</dbReference>
<feature type="binding site" evidence="8">
    <location>
        <begin position="112"/>
        <end position="119"/>
    </location>
    <ligand>
        <name>ATP</name>
        <dbReference type="ChEBI" id="CHEBI:30616"/>
    </ligand>
</feature>
<dbReference type="GO" id="GO:0003777">
    <property type="term" value="F:microtubule motor activity"/>
    <property type="evidence" value="ECO:0007669"/>
    <property type="project" value="InterPro"/>
</dbReference>
<evidence type="ECO:0000256" key="1">
    <source>
        <dbReference type="ARBA" id="ARBA00022701"/>
    </source>
</evidence>
<dbReference type="GO" id="GO:0008017">
    <property type="term" value="F:microtubule binding"/>
    <property type="evidence" value="ECO:0007669"/>
    <property type="project" value="InterPro"/>
</dbReference>
<feature type="compositionally biased region" description="Polar residues" evidence="10">
    <location>
        <begin position="1026"/>
        <end position="1036"/>
    </location>
</feature>
<feature type="coiled-coil region" evidence="9">
    <location>
        <begin position="419"/>
        <end position="446"/>
    </location>
</feature>
<gene>
    <name evidence="12" type="ORF">KC19_2G037400</name>
</gene>
<dbReference type="FunFam" id="3.40.850.10:FF:000056">
    <property type="entry name" value="Kinesin-like protein"/>
    <property type="match status" value="1"/>
</dbReference>
<name>A0A8T0IPU8_CERPU</name>
<feature type="compositionally biased region" description="Polar residues" evidence="10">
    <location>
        <begin position="931"/>
        <end position="949"/>
    </location>
</feature>
<comment type="caution">
    <text evidence="12">The sequence shown here is derived from an EMBL/GenBank/DDBJ whole genome shotgun (WGS) entry which is preliminary data.</text>
</comment>
<feature type="region of interest" description="Disordered" evidence="10">
    <location>
        <begin position="901"/>
        <end position="1043"/>
    </location>
</feature>
<keyword evidence="4 9" id="KW-0175">Coiled coil</keyword>
<dbReference type="Proteomes" id="UP000822688">
    <property type="component" value="Chromosome 2"/>
</dbReference>
<dbReference type="Gene3D" id="3.40.850.10">
    <property type="entry name" value="Kinesin motor domain"/>
    <property type="match status" value="1"/>
</dbReference>
<evidence type="ECO:0000256" key="4">
    <source>
        <dbReference type="ARBA" id="ARBA00023054"/>
    </source>
</evidence>
<dbReference type="GO" id="GO:0007018">
    <property type="term" value="P:microtubule-based movement"/>
    <property type="evidence" value="ECO:0007669"/>
    <property type="project" value="InterPro"/>
</dbReference>
<dbReference type="SMART" id="SM00129">
    <property type="entry name" value="KISc"/>
    <property type="match status" value="1"/>
</dbReference>
<dbReference type="Pfam" id="PF00225">
    <property type="entry name" value="Kinesin"/>
    <property type="match status" value="1"/>
</dbReference>
<evidence type="ECO:0000256" key="6">
    <source>
        <dbReference type="ARBA" id="ARBA00060769"/>
    </source>
</evidence>
<keyword evidence="5 8" id="KW-0505">Motor protein</keyword>
<evidence type="ECO:0000313" key="12">
    <source>
        <dbReference type="EMBL" id="KAG0585770.1"/>
    </source>
</evidence>
<evidence type="ECO:0000256" key="10">
    <source>
        <dbReference type="SAM" id="MobiDB-lite"/>
    </source>
</evidence>
<dbReference type="PANTHER" id="PTHR47968:SF29">
    <property type="entry name" value="KINESIN-LIKE PROTEIN"/>
    <property type="match status" value="1"/>
</dbReference>